<evidence type="ECO:0000256" key="1">
    <source>
        <dbReference type="SAM" id="SignalP"/>
    </source>
</evidence>
<proteinExistence type="predicted"/>
<reference evidence="2" key="1">
    <citation type="submission" date="2014-11" db="EMBL/GenBank/DDBJ databases">
        <authorList>
            <person name="Amaro Gonzalez C."/>
        </authorList>
    </citation>
    <scope>NUCLEOTIDE SEQUENCE</scope>
</reference>
<organism evidence="2">
    <name type="scientific">Anguilla anguilla</name>
    <name type="common">European freshwater eel</name>
    <name type="synonym">Muraena anguilla</name>
    <dbReference type="NCBI Taxonomy" id="7936"/>
    <lineage>
        <taxon>Eukaryota</taxon>
        <taxon>Metazoa</taxon>
        <taxon>Chordata</taxon>
        <taxon>Craniata</taxon>
        <taxon>Vertebrata</taxon>
        <taxon>Euteleostomi</taxon>
        <taxon>Actinopterygii</taxon>
        <taxon>Neopterygii</taxon>
        <taxon>Teleostei</taxon>
        <taxon>Anguilliformes</taxon>
        <taxon>Anguillidae</taxon>
        <taxon>Anguilla</taxon>
    </lineage>
</organism>
<dbReference type="AlphaFoldDB" id="A0A0E9QF74"/>
<sequence length="45" mass="5295">MYLRFLLLIWELHLLCLIADLAKAMNHLRHCMKSGIRASLVPEIF</sequence>
<evidence type="ECO:0000313" key="2">
    <source>
        <dbReference type="EMBL" id="JAH15526.1"/>
    </source>
</evidence>
<protein>
    <submittedName>
        <fullName evidence="2">Uncharacterized protein</fullName>
    </submittedName>
</protein>
<reference evidence="2" key="2">
    <citation type="journal article" date="2015" name="Fish Shellfish Immunol.">
        <title>Early steps in the European eel (Anguilla anguilla)-Vibrio vulnificus interaction in the gills: Role of the RtxA13 toxin.</title>
        <authorList>
            <person name="Callol A."/>
            <person name="Pajuelo D."/>
            <person name="Ebbesson L."/>
            <person name="Teles M."/>
            <person name="MacKenzie S."/>
            <person name="Amaro C."/>
        </authorList>
    </citation>
    <scope>NUCLEOTIDE SEQUENCE</scope>
</reference>
<dbReference type="EMBL" id="GBXM01102180">
    <property type="protein sequence ID" value="JAH06397.1"/>
    <property type="molecule type" value="Transcribed_RNA"/>
</dbReference>
<name>A0A0E9QF74_ANGAN</name>
<feature type="signal peptide" evidence="1">
    <location>
        <begin position="1"/>
        <end position="24"/>
    </location>
</feature>
<dbReference type="EMBL" id="GBXM01090864">
    <property type="protein sequence ID" value="JAH17713.1"/>
    <property type="molecule type" value="Transcribed_RNA"/>
</dbReference>
<dbReference type="EMBL" id="GBXM01093051">
    <property type="protein sequence ID" value="JAH15526.1"/>
    <property type="molecule type" value="Transcribed_RNA"/>
</dbReference>
<feature type="chain" id="PRO_5007401374" evidence="1">
    <location>
        <begin position="25"/>
        <end position="45"/>
    </location>
</feature>
<keyword evidence="1" id="KW-0732">Signal</keyword>
<accession>A0A0E9QF74</accession>